<feature type="region of interest" description="Disordered" evidence="10">
    <location>
        <begin position="57"/>
        <end position="76"/>
    </location>
</feature>
<evidence type="ECO:0000313" key="13">
    <source>
        <dbReference type="Proteomes" id="UP000095767"/>
    </source>
</evidence>
<keyword evidence="2" id="KW-0479">Metal-binding</keyword>
<evidence type="ECO:0000256" key="3">
    <source>
        <dbReference type="ARBA" id="ARBA00022737"/>
    </source>
</evidence>
<protein>
    <recommendedName>
        <fullName evidence="11">C2H2-type domain-containing protein</fullName>
    </recommendedName>
</protein>
<dbReference type="Gene3D" id="3.30.160.60">
    <property type="entry name" value="Classic Zinc Finger"/>
    <property type="match status" value="1"/>
</dbReference>
<comment type="subcellular location">
    <subcellularLocation>
        <location evidence="1">Nucleus</location>
    </subcellularLocation>
</comment>
<evidence type="ECO:0000256" key="2">
    <source>
        <dbReference type="ARBA" id="ARBA00022723"/>
    </source>
</evidence>
<reference evidence="12 13" key="1">
    <citation type="submission" date="2016-09" db="EMBL/GenBank/DDBJ databases">
        <title>The draft genome of Dichanthelium oligosanthes: A C3 panicoid grass species.</title>
        <authorList>
            <person name="Studer A.J."/>
            <person name="Schnable J.C."/>
            <person name="Brutnell T.P."/>
        </authorList>
    </citation>
    <scope>NUCLEOTIDE SEQUENCE [LARGE SCALE GENOMIC DNA]</scope>
    <source>
        <strain evidence="13">cv. Kellogg 1175</strain>
        <tissue evidence="12">Leaf</tissue>
    </source>
</reference>
<keyword evidence="7" id="KW-0804">Transcription</keyword>
<evidence type="ECO:0000313" key="12">
    <source>
        <dbReference type="EMBL" id="OEL18990.1"/>
    </source>
</evidence>
<evidence type="ECO:0000256" key="10">
    <source>
        <dbReference type="SAM" id="MobiDB-lite"/>
    </source>
</evidence>
<feature type="domain" description="C2H2-type" evidence="11">
    <location>
        <begin position="42"/>
        <end position="69"/>
    </location>
</feature>
<dbReference type="STRING" id="888268.A0A1E5V1F9"/>
<dbReference type="InterPro" id="IPR013087">
    <property type="entry name" value="Znf_C2H2_type"/>
</dbReference>
<accession>A0A1E5V1F9</accession>
<evidence type="ECO:0000259" key="11">
    <source>
        <dbReference type="PROSITE" id="PS50157"/>
    </source>
</evidence>
<dbReference type="GO" id="GO:0008270">
    <property type="term" value="F:zinc ion binding"/>
    <property type="evidence" value="ECO:0007669"/>
    <property type="project" value="UniProtKB-KW"/>
</dbReference>
<comment type="caution">
    <text evidence="12">The sequence shown here is derived from an EMBL/GenBank/DDBJ whole genome shotgun (WGS) entry which is preliminary data.</text>
</comment>
<keyword evidence="6" id="KW-0805">Transcription regulation</keyword>
<dbReference type="InterPro" id="IPR036236">
    <property type="entry name" value="Znf_C2H2_sf"/>
</dbReference>
<keyword evidence="5" id="KW-0862">Zinc</keyword>
<dbReference type="GO" id="GO:0005634">
    <property type="term" value="C:nucleus"/>
    <property type="evidence" value="ECO:0007669"/>
    <property type="project" value="UniProtKB-SubCell"/>
</dbReference>
<proteinExistence type="predicted"/>
<keyword evidence="3" id="KW-0677">Repeat</keyword>
<keyword evidence="13" id="KW-1185">Reference proteome</keyword>
<dbReference type="SMART" id="SM00355">
    <property type="entry name" value="ZnF_C2H2"/>
    <property type="match status" value="2"/>
</dbReference>
<dbReference type="PANTHER" id="PTHR26374">
    <property type="entry name" value="ZINC FINGER PROTEIN ZAT5"/>
    <property type="match status" value="1"/>
</dbReference>
<dbReference type="AlphaFoldDB" id="A0A1E5V1F9"/>
<dbReference type="PROSITE" id="PS50157">
    <property type="entry name" value="ZINC_FINGER_C2H2_2"/>
    <property type="match status" value="2"/>
</dbReference>
<evidence type="ECO:0000256" key="7">
    <source>
        <dbReference type="ARBA" id="ARBA00023163"/>
    </source>
</evidence>
<dbReference type="Pfam" id="PF13912">
    <property type="entry name" value="zf-C2H2_6"/>
    <property type="match status" value="2"/>
</dbReference>
<dbReference type="Proteomes" id="UP000095767">
    <property type="component" value="Unassembled WGS sequence"/>
</dbReference>
<dbReference type="SUPFAM" id="SSF57667">
    <property type="entry name" value="beta-beta-alpha zinc fingers"/>
    <property type="match status" value="1"/>
</dbReference>
<evidence type="ECO:0000256" key="5">
    <source>
        <dbReference type="ARBA" id="ARBA00022833"/>
    </source>
</evidence>
<dbReference type="PANTHER" id="PTHR26374:SF379">
    <property type="entry name" value="ZINC FINGER PROTEIN ZAT12"/>
    <property type="match status" value="1"/>
</dbReference>
<name>A0A1E5V1F9_9POAL</name>
<evidence type="ECO:0000256" key="8">
    <source>
        <dbReference type="ARBA" id="ARBA00023242"/>
    </source>
</evidence>
<evidence type="ECO:0000256" key="9">
    <source>
        <dbReference type="PROSITE-ProRule" id="PRU00042"/>
    </source>
</evidence>
<evidence type="ECO:0000256" key="6">
    <source>
        <dbReference type="ARBA" id="ARBA00023015"/>
    </source>
</evidence>
<gene>
    <name evidence="12" type="ORF">BAE44_0019991</name>
</gene>
<feature type="domain" description="C2H2-type" evidence="11">
    <location>
        <begin position="83"/>
        <end position="110"/>
    </location>
</feature>
<dbReference type="EMBL" id="LWDX02054914">
    <property type="protein sequence ID" value="OEL18990.1"/>
    <property type="molecule type" value="Genomic_DNA"/>
</dbReference>
<dbReference type="OrthoDB" id="9411774at2759"/>
<feature type="region of interest" description="Disordered" evidence="10">
    <location>
        <begin position="106"/>
        <end position="132"/>
    </location>
</feature>
<sequence>MKRLTFGQEEPAELGIISVAEGVMLLLARGGGGEPSASPRLFECKTCSRRFPSFQALGGHRASHKRPRASEAAAAAPAKARAHGCAVCGVEFALGQALGGHMRRHRAVAEEEKGSATAASSRGLAEAEHKPDETRVLLDLDLNIAPS</sequence>
<evidence type="ECO:0000256" key="4">
    <source>
        <dbReference type="ARBA" id="ARBA00022771"/>
    </source>
</evidence>
<keyword evidence="8" id="KW-0539">Nucleus</keyword>
<organism evidence="12 13">
    <name type="scientific">Dichanthelium oligosanthes</name>
    <dbReference type="NCBI Taxonomy" id="888268"/>
    <lineage>
        <taxon>Eukaryota</taxon>
        <taxon>Viridiplantae</taxon>
        <taxon>Streptophyta</taxon>
        <taxon>Embryophyta</taxon>
        <taxon>Tracheophyta</taxon>
        <taxon>Spermatophyta</taxon>
        <taxon>Magnoliopsida</taxon>
        <taxon>Liliopsida</taxon>
        <taxon>Poales</taxon>
        <taxon>Poaceae</taxon>
        <taxon>PACMAD clade</taxon>
        <taxon>Panicoideae</taxon>
        <taxon>Panicodae</taxon>
        <taxon>Paniceae</taxon>
        <taxon>Dichantheliinae</taxon>
        <taxon>Dichanthelium</taxon>
    </lineage>
</organism>
<evidence type="ECO:0000256" key="1">
    <source>
        <dbReference type="ARBA" id="ARBA00004123"/>
    </source>
</evidence>
<dbReference type="PROSITE" id="PS00028">
    <property type="entry name" value="ZINC_FINGER_C2H2_1"/>
    <property type="match status" value="2"/>
</dbReference>
<keyword evidence="4 9" id="KW-0863">Zinc-finger</keyword>